<evidence type="ECO:0000313" key="8">
    <source>
        <dbReference type="EMBL" id="AET37387.1"/>
    </source>
</evidence>
<dbReference type="OMA" id="IYMHEIG"/>
<dbReference type="FunCoup" id="G8JMN2">
    <property type="interactions" value="234"/>
</dbReference>
<dbReference type="SMART" id="SM00066">
    <property type="entry name" value="GAL4"/>
    <property type="match status" value="1"/>
</dbReference>
<dbReference type="CDD" id="cd00067">
    <property type="entry name" value="GAL4"/>
    <property type="match status" value="1"/>
</dbReference>
<dbReference type="EMBL" id="CP002497">
    <property type="protein sequence ID" value="AET37387.1"/>
    <property type="molecule type" value="Genomic_DNA"/>
</dbReference>
<evidence type="ECO:0000256" key="1">
    <source>
        <dbReference type="ARBA" id="ARBA00004123"/>
    </source>
</evidence>
<dbReference type="eggNOG" id="ENOG502QRSG">
    <property type="taxonomic scope" value="Eukaryota"/>
</dbReference>
<dbReference type="GeneID" id="11472563"/>
<dbReference type="InterPro" id="IPR036864">
    <property type="entry name" value="Zn2-C6_fun-type_DNA-bd_sf"/>
</dbReference>
<keyword evidence="2" id="KW-0805">Transcription regulation</keyword>
<dbReference type="AlphaFoldDB" id="G8JMN2"/>
<keyword evidence="5" id="KW-0539">Nucleus</keyword>
<dbReference type="OrthoDB" id="4454541at2759"/>
<comment type="subcellular location">
    <subcellularLocation>
        <location evidence="1">Nucleus</location>
    </subcellularLocation>
</comment>
<evidence type="ECO:0000313" key="9">
    <source>
        <dbReference type="Proteomes" id="UP000006790"/>
    </source>
</evidence>
<evidence type="ECO:0000256" key="4">
    <source>
        <dbReference type="ARBA" id="ARBA00023163"/>
    </source>
</evidence>
<keyword evidence="9" id="KW-1185">Reference proteome</keyword>
<sequence length="822" mass="93364">MNSASVSSKANIIGIPADDPRYTNPVSQEIGSNGKPKRNTFACSSCHAVKQRCIPTDANDIYRKPCTRCLKFKKLCVFDLSKRTRRKRRSNHVAAAAASAAKNGNMMHSVLILGRNSRLPDKGHFPQSQHYVTKDIHRHQAPQSTNWDNASPLEVFSERPSNQCIDVARVSPGVSTLPAPFPPPSLVHGSVDHDQLTDPEGEDVEENDDDDDRGKALLRQEFGMLSDCFKEKLGHVSERLSIEAKKWNLFVESAAAIPIPSDPVAIGILSAEDAMHRLELYEKYMLSEHQLSFIRIPKYDSIKQFRLQQPILFSTLLAVASVVMPHSPGLELINMKLDNLVLTHITHYCMRNGEKAVELLKSLILLCLWYNFPEWSNKSRYHHFNYLCYNLVRELSVAYMHKSLTIIGENHDQHKVGTILEEDPDYPRLILLVYISSLSISIFLHQPIQLKWFPMVEKACNDILSGEYVSELYSVEENQMLVTFAKLHLCLDRTYTMLSENSDGDFVTIDQENLINVLVEELTVIKMQIPARFLNNMTYFYTVEAYVYESVVSSYFLKNTNPAASLPENIGKAFTTAAQKSLSALKGLLDLDPNIVVSLPLLNISRVVYTMGMALLRLRYTSITVPSFEHLKSSTVEILPVLQRFAIFLDELNEKFPYNRAISKLQYVAALFIHTYSNKLRTCIYDGDSPFESFESLHDISSTTTFDINSHISKQDIRDYLKFDAFHNGTLHEFQSDLLKMTSIMDQRDKKLHNIKVNSIHKSPVKTHSFHITNGQAAREPTAAAHMIDYLSDYLVDNAFVENEYDAFNEEVCGSVLFNQLK</sequence>
<name>G8JMN2_ERECY</name>
<evidence type="ECO:0000256" key="6">
    <source>
        <dbReference type="SAM" id="MobiDB-lite"/>
    </source>
</evidence>
<dbReference type="PANTHER" id="PTHR31845:SF10">
    <property type="entry name" value="ZN(II)2CYS6 TRANSCRIPTION FACTOR (EUROFUNG)"/>
    <property type="match status" value="1"/>
</dbReference>
<keyword evidence="4" id="KW-0804">Transcription</keyword>
<keyword evidence="3" id="KW-0238">DNA-binding</keyword>
<accession>G8JMN2</accession>
<dbReference type="Gene3D" id="4.10.240.10">
    <property type="entry name" value="Zn(2)-C6 fungal-type DNA-binding domain"/>
    <property type="match status" value="1"/>
</dbReference>
<proteinExistence type="predicted"/>
<evidence type="ECO:0000256" key="3">
    <source>
        <dbReference type="ARBA" id="ARBA00023125"/>
    </source>
</evidence>
<evidence type="ECO:0000256" key="2">
    <source>
        <dbReference type="ARBA" id="ARBA00023015"/>
    </source>
</evidence>
<dbReference type="RefSeq" id="XP_003644204.1">
    <property type="nucleotide sequence ID" value="XM_003644156.1"/>
</dbReference>
<dbReference type="HOGENOM" id="CLU_004837_0_0_1"/>
<dbReference type="InterPro" id="IPR051089">
    <property type="entry name" value="prtT"/>
</dbReference>
<dbReference type="InParanoid" id="G8JMN2"/>
<dbReference type="GO" id="GO:0000981">
    <property type="term" value="F:DNA-binding transcription factor activity, RNA polymerase II-specific"/>
    <property type="evidence" value="ECO:0007669"/>
    <property type="project" value="InterPro"/>
</dbReference>
<feature type="domain" description="Zn(2)-C6 fungal-type" evidence="7">
    <location>
        <begin position="42"/>
        <end position="76"/>
    </location>
</feature>
<dbReference type="SUPFAM" id="SSF57701">
    <property type="entry name" value="Zn2/Cys6 DNA-binding domain"/>
    <property type="match status" value="1"/>
</dbReference>
<dbReference type="PROSITE" id="PS00463">
    <property type="entry name" value="ZN2_CY6_FUNGAL_1"/>
    <property type="match status" value="1"/>
</dbReference>
<gene>
    <name evidence="8" type="ordered locus">Ecym_1135</name>
</gene>
<feature type="region of interest" description="Disordered" evidence="6">
    <location>
        <begin position="178"/>
        <end position="211"/>
    </location>
</feature>
<feature type="compositionally biased region" description="Acidic residues" evidence="6">
    <location>
        <begin position="197"/>
        <end position="211"/>
    </location>
</feature>
<evidence type="ECO:0000256" key="5">
    <source>
        <dbReference type="ARBA" id="ARBA00023242"/>
    </source>
</evidence>
<dbReference type="GO" id="GO:0000976">
    <property type="term" value="F:transcription cis-regulatory region binding"/>
    <property type="evidence" value="ECO:0007669"/>
    <property type="project" value="TreeGrafter"/>
</dbReference>
<dbReference type="GO" id="GO:0008270">
    <property type="term" value="F:zinc ion binding"/>
    <property type="evidence" value="ECO:0007669"/>
    <property type="project" value="InterPro"/>
</dbReference>
<reference evidence="9" key="1">
    <citation type="journal article" date="2012" name="G3 (Bethesda)">
        <title>Pichia sorbitophila, an interspecies yeast hybrid reveals early steps of genome resolution following polyploidization.</title>
        <authorList>
            <person name="Leh Louis V."/>
            <person name="Despons L."/>
            <person name="Friedrich A."/>
            <person name="Martin T."/>
            <person name="Durrens P."/>
            <person name="Casaregola S."/>
            <person name="Neuveglise C."/>
            <person name="Fairhead C."/>
            <person name="Marck C."/>
            <person name="Cruz J.A."/>
            <person name="Straub M.L."/>
            <person name="Kugler V."/>
            <person name="Sacerdot C."/>
            <person name="Uzunov Z."/>
            <person name="Thierry A."/>
            <person name="Weiss S."/>
            <person name="Bleykasten C."/>
            <person name="De Montigny J."/>
            <person name="Jacques N."/>
            <person name="Jung P."/>
            <person name="Lemaire M."/>
            <person name="Mallet S."/>
            <person name="Morel G."/>
            <person name="Richard G.F."/>
            <person name="Sarkar A."/>
            <person name="Savel G."/>
            <person name="Schacherer J."/>
            <person name="Seret M.L."/>
            <person name="Talla E."/>
            <person name="Samson G."/>
            <person name="Jubin C."/>
            <person name="Poulain J."/>
            <person name="Vacherie B."/>
            <person name="Barbe V."/>
            <person name="Pelletier E."/>
            <person name="Sherman D.J."/>
            <person name="Westhof E."/>
            <person name="Weissenbach J."/>
            <person name="Baret P.V."/>
            <person name="Wincker P."/>
            <person name="Gaillardin C."/>
            <person name="Dujon B."/>
            <person name="Souciet J.L."/>
        </authorList>
    </citation>
    <scope>NUCLEOTIDE SEQUENCE [LARGE SCALE GENOMIC DNA]</scope>
    <source>
        <strain evidence="9">CBS 270.75 / DBVPG 7215 / KCTC 17166 / NRRL Y-17582</strain>
    </source>
</reference>
<dbReference type="PANTHER" id="PTHR31845">
    <property type="entry name" value="FINGER DOMAIN PROTEIN, PUTATIVE-RELATED"/>
    <property type="match status" value="1"/>
</dbReference>
<dbReference type="InterPro" id="IPR001138">
    <property type="entry name" value="Zn2Cys6_DnaBD"/>
</dbReference>
<organism evidence="8 9">
    <name type="scientific">Eremothecium cymbalariae (strain CBS 270.75 / DBVPG 7215 / KCTC 17166 / NRRL Y-17582)</name>
    <name type="common">Yeast</name>
    <dbReference type="NCBI Taxonomy" id="931890"/>
    <lineage>
        <taxon>Eukaryota</taxon>
        <taxon>Fungi</taxon>
        <taxon>Dikarya</taxon>
        <taxon>Ascomycota</taxon>
        <taxon>Saccharomycotina</taxon>
        <taxon>Saccharomycetes</taxon>
        <taxon>Saccharomycetales</taxon>
        <taxon>Saccharomycetaceae</taxon>
        <taxon>Eremothecium</taxon>
    </lineage>
</organism>
<dbReference type="Proteomes" id="UP000006790">
    <property type="component" value="Chromosome 1"/>
</dbReference>
<dbReference type="KEGG" id="erc:Ecym_1135"/>
<evidence type="ECO:0000259" key="7">
    <source>
        <dbReference type="PROSITE" id="PS00463"/>
    </source>
</evidence>
<protein>
    <recommendedName>
        <fullName evidence="7">Zn(2)-C6 fungal-type domain-containing protein</fullName>
    </recommendedName>
</protein>
<dbReference type="GO" id="GO:0005634">
    <property type="term" value="C:nucleus"/>
    <property type="evidence" value="ECO:0007669"/>
    <property type="project" value="UniProtKB-SubCell"/>
</dbReference>